<sequence length="236" mass="27750">MAISEERTKIKRMNYTIGIIDKKIAKDLIIKNHYSHKWTSCRYAIGLFDEKQNSDELFNRGKLIGVAVYGYPVGRQVVKSITSNLENKDVLELTRLWLIDEAPKNSESYFLGKTFKWLKNNTDVKVLISYSDPMQDHTGVIYQATNWLYQGNNTMLVKAYLHKINGEIMHPRSVVAKYGTTKAIELKKIDKNYEKIEMKKKHRYIYILRKSDKKKIINELKHPLKEYPKNNNNCDW</sequence>
<accession>A0A0F7IKG9</accession>
<dbReference type="GeneID" id="26636132"/>
<evidence type="ECO:0000313" key="1">
    <source>
        <dbReference type="EMBL" id="AKG94227.1"/>
    </source>
</evidence>
<organism evidence="1 2">
    <name type="scientific">Polaribacter phage P12002L</name>
    <dbReference type="NCBI Taxonomy" id="1647386"/>
    <lineage>
        <taxon>Viruses</taxon>
        <taxon>Duplodnaviria</taxon>
        <taxon>Heunggongvirae</taxon>
        <taxon>Uroviricota</taxon>
        <taxon>Caudoviricetes</taxon>
        <taxon>Incheonvirus</taxon>
        <taxon>Incheonvirus P12002L</taxon>
    </lineage>
</organism>
<name>A0A0F7IKG9_9CAUD</name>
<dbReference type="Proteomes" id="UP000204415">
    <property type="component" value="Segment"/>
</dbReference>
<protein>
    <submittedName>
        <fullName evidence="1">DNA modification protein</fullName>
    </submittedName>
</protein>
<dbReference type="RefSeq" id="YP_009209713.1">
    <property type="nucleotide sequence ID" value="NC_028924.1"/>
</dbReference>
<dbReference type="Pfam" id="PF25680">
    <property type="entry name" value="Mom"/>
    <property type="match status" value="1"/>
</dbReference>
<reference evidence="1 2" key="1">
    <citation type="journal article" date="2015" name="Stand. Genomic Sci.">
        <title>Complete genome sequences of bacteriophages P12002L and P12002S, two lytic phages that infect a marine Polaribacter strain.</title>
        <authorList>
            <person name="Kang I."/>
            <person name="Jang H."/>
            <person name="Cho J.-C."/>
        </authorList>
    </citation>
    <scope>NUCLEOTIDE SEQUENCE [LARGE SCALE GENOMIC DNA]</scope>
</reference>
<dbReference type="InterPro" id="IPR057895">
    <property type="entry name" value="Mom"/>
</dbReference>
<keyword evidence="2" id="KW-1185">Reference proteome</keyword>
<dbReference type="EMBL" id="KR136259">
    <property type="protein sequence ID" value="AKG94227.1"/>
    <property type="molecule type" value="Genomic_DNA"/>
</dbReference>
<evidence type="ECO:0000313" key="2">
    <source>
        <dbReference type="Proteomes" id="UP000204415"/>
    </source>
</evidence>
<dbReference type="OrthoDB" id="14132at10239"/>
<dbReference type="KEGG" id="vg:26636132"/>
<gene>
    <name evidence="1" type="ORF">P12002L_0053</name>
</gene>
<proteinExistence type="predicted"/>